<sequence length="94" mass="10664">HSAKPLDAARLAFLPKKFADECPDEEFSVAALQGLRYLHLLKNKWNPEAGASEVVAWILSEHGLRGRLAREKEMHGTKEKLEVSREKADLEKKE</sequence>
<evidence type="ECO:0000313" key="2">
    <source>
        <dbReference type="EMBL" id="KZP06036.1"/>
    </source>
</evidence>
<dbReference type="OrthoDB" id="10251412at2759"/>
<dbReference type="EMBL" id="KV417806">
    <property type="protein sequence ID" value="KZP06036.1"/>
    <property type="molecule type" value="Genomic_DNA"/>
</dbReference>
<protein>
    <submittedName>
        <fullName evidence="2">Uncharacterized protein</fullName>
    </submittedName>
</protein>
<feature type="non-terminal residue" evidence="2">
    <location>
        <position position="94"/>
    </location>
</feature>
<proteinExistence type="predicted"/>
<name>A0A167WFE0_9AGAM</name>
<reference evidence="2 3" key="1">
    <citation type="journal article" date="2016" name="Mol. Biol. Evol.">
        <title>Comparative Genomics of Early-Diverging Mushroom-Forming Fungi Provides Insights into the Origins of Lignocellulose Decay Capabilities.</title>
        <authorList>
            <person name="Nagy L.G."/>
            <person name="Riley R."/>
            <person name="Tritt A."/>
            <person name="Adam C."/>
            <person name="Daum C."/>
            <person name="Floudas D."/>
            <person name="Sun H."/>
            <person name="Yadav J.S."/>
            <person name="Pangilinan J."/>
            <person name="Larsson K.H."/>
            <person name="Matsuura K."/>
            <person name="Barry K."/>
            <person name="Labutti K."/>
            <person name="Kuo R."/>
            <person name="Ohm R.A."/>
            <person name="Bhattacharya S.S."/>
            <person name="Shirouzu T."/>
            <person name="Yoshinaga Y."/>
            <person name="Martin F.M."/>
            <person name="Grigoriev I.V."/>
            <person name="Hibbett D.S."/>
        </authorList>
    </citation>
    <scope>NUCLEOTIDE SEQUENCE [LARGE SCALE GENOMIC DNA]</scope>
    <source>
        <strain evidence="2 3">CBS 109695</strain>
    </source>
</reference>
<accession>A0A167WFE0</accession>
<feature type="region of interest" description="Disordered" evidence="1">
    <location>
        <begin position="69"/>
        <end position="94"/>
    </location>
</feature>
<dbReference type="Proteomes" id="UP000076532">
    <property type="component" value="Unassembled WGS sequence"/>
</dbReference>
<gene>
    <name evidence="2" type="ORF">FIBSPDRAFT_692275</name>
</gene>
<keyword evidence="3" id="KW-1185">Reference proteome</keyword>
<evidence type="ECO:0000256" key="1">
    <source>
        <dbReference type="SAM" id="MobiDB-lite"/>
    </source>
</evidence>
<dbReference type="AlphaFoldDB" id="A0A167WFE0"/>
<feature type="non-terminal residue" evidence="2">
    <location>
        <position position="1"/>
    </location>
</feature>
<organism evidence="2 3">
    <name type="scientific">Athelia psychrophila</name>
    <dbReference type="NCBI Taxonomy" id="1759441"/>
    <lineage>
        <taxon>Eukaryota</taxon>
        <taxon>Fungi</taxon>
        <taxon>Dikarya</taxon>
        <taxon>Basidiomycota</taxon>
        <taxon>Agaricomycotina</taxon>
        <taxon>Agaricomycetes</taxon>
        <taxon>Agaricomycetidae</taxon>
        <taxon>Atheliales</taxon>
        <taxon>Atheliaceae</taxon>
        <taxon>Athelia</taxon>
    </lineage>
</organism>
<evidence type="ECO:0000313" key="3">
    <source>
        <dbReference type="Proteomes" id="UP000076532"/>
    </source>
</evidence>